<dbReference type="GO" id="GO:0008017">
    <property type="term" value="F:microtubule binding"/>
    <property type="evidence" value="ECO:0007669"/>
    <property type="project" value="InterPro"/>
</dbReference>
<evidence type="ECO:0000256" key="1">
    <source>
        <dbReference type="ARBA" id="ARBA00004245"/>
    </source>
</evidence>
<feature type="domain" description="Kinesin motor" evidence="10">
    <location>
        <begin position="6"/>
        <end position="84"/>
    </location>
</feature>
<evidence type="ECO:0000256" key="4">
    <source>
        <dbReference type="ARBA" id="ARBA00022741"/>
    </source>
</evidence>
<evidence type="ECO:0000256" key="7">
    <source>
        <dbReference type="ARBA" id="ARBA00023175"/>
    </source>
</evidence>
<dbReference type="InterPro" id="IPR027640">
    <property type="entry name" value="Kinesin-like_fam"/>
</dbReference>
<evidence type="ECO:0000256" key="9">
    <source>
        <dbReference type="PROSITE-ProRule" id="PRU00283"/>
    </source>
</evidence>
<dbReference type="GO" id="GO:0007018">
    <property type="term" value="P:microtubule-based movement"/>
    <property type="evidence" value="ECO:0007669"/>
    <property type="project" value="InterPro"/>
</dbReference>
<name>A0A183IU17_9BILA</name>
<dbReference type="SUPFAM" id="SSF52540">
    <property type="entry name" value="P-loop containing nucleoside triphosphate hydrolases"/>
    <property type="match status" value="1"/>
</dbReference>
<dbReference type="AlphaFoldDB" id="A0A183IU17"/>
<gene>
    <name evidence="11" type="ORF">SBAD_LOCUS7114</name>
</gene>
<keyword evidence="4" id="KW-0547">Nucleotide-binding</keyword>
<evidence type="ECO:0000256" key="8">
    <source>
        <dbReference type="ARBA" id="ARBA00023212"/>
    </source>
</evidence>
<dbReference type="PANTHER" id="PTHR47969:SF21">
    <property type="entry name" value="KINESIN-LIKE PROTEIN"/>
    <property type="match status" value="1"/>
</dbReference>
<keyword evidence="5" id="KW-0067">ATP-binding</keyword>
<evidence type="ECO:0000256" key="2">
    <source>
        <dbReference type="ARBA" id="ARBA00022490"/>
    </source>
</evidence>
<dbReference type="InterPro" id="IPR001752">
    <property type="entry name" value="Kinesin_motor_dom"/>
</dbReference>
<organism evidence="13">
    <name type="scientific">Soboliphyme baturini</name>
    <dbReference type="NCBI Taxonomy" id="241478"/>
    <lineage>
        <taxon>Eukaryota</taxon>
        <taxon>Metazoa</taxon>
        <taxon>Ecdysozoa</taxon>
        <taxon>Nematoda</taxon>
        <taxon>Enoplea</taxon>
        <taxon>Dorylaimia</taxon>
        <taxon>Dioctophymatida</taxon>
        <taxon>Dioctophymatoidea</taxon>
        <taxon>Soboliphymatidae</taxon>
        <taxon>Soboliphyme</taxon>
    </lineage>
</organism>
<keyword evidence="12" id="KW-1185">Reference proteome</keyword>
<reference evidence="11 12" key="2">
    <citation type="submission" date="2018-11" db="EMBL/GenBank/DDBJ databases">
        <authorList>
            <consortium name="Pathogen Informatics"/>
        </authorList>
    </citation>
    <scope>NUCLEOTIDE SEQUENCE [LARGE SCALE GENOMIC DNA]</scope>
</reference>
<dbReference type="Gene3D" id="3.40.850.10">
    <property type="entry name" value="Kinesin motor domain"/>
    <property type="match status" value="1"/>
</dbReference>
<dbReference type="GO" id="GO:0005524">
    <property type="term" value="F:ATP binding"/>
    <property type="evidence" value="ECO:0007669"/>
    <property type="project" value="UniProtKB-KW"/>
</dbReference>
<keyword evidence="8" id="KW-0206">Cytoskeleton</keyword>
<comment type="subcellular location">
    <subcellularLocation>
        <location evidence="1">Cytoplasm</location>
        <location evidence="1">Cytoskeleton</location>
    </subcellularLocation>
</comment>
<evidence type="ECO:0000313" key="13">
    <source>
        <dbReference type="WBParaSite" id="SBAD_0000738001-mRNA-1"/>
    </source>
</evidence>
<protein>
    <submittedName>
        <fullName evidence="13">Kinesin motor domain-containing protein</fullName>
    </submittedName>
</protein>
<evidence type="ECO:0000313" key="12">
    <source>
        <dbReference type="Proteomes" id="UP000270296"/>
    </source>
</evidence>
<dbReference type="Proteomes" id="UP000270296">
    <property type="component" value="Unassembled WGS sequence"/>
</dbReference>
<accession>A0A183IU17</accession>
<dbReference type="GO" id="GO:0005874">
    <property type="term" value="C:microtubule"/>
    <property type="evidence" value="ECO:0007669"/>
    <property type="project" value="UniProtKB-KW"/>
</dbReference>
<proteinExistence type="inferred from homology"/>
<evidence type="ECO:0000256" key="6">
    <source>
        <dbReference type="ARBA" id="ARBA00023054"/>
    </source>
</evidence>
<keyword evidence="6" id="KW-0175">Coiled coil</keyword>
<dbReference type="GO" id="GO:0003777">
    <property type="term" value="F:microtubule motor activity"/>
    <property type="evidence" value="ECO:0007669"/>
    <property type="project" value="InterPro"/>
</dbReference>
<dbReference type="InterPro" id="IPR027417">
    <property type="entry name" value="P-loop_NTPase"/>
</dbReference>
<dbReference type="PANTHER" id="PTHR47969">
    <property type="entry name" value="CHROMOSOME-ASSOCIATED KINESIN KIF4A-RELATED"/>
    <property type="match status" value="1"/>
</dbReference>
<keyword evidence="2" id="KW-0963">Cytoplasm</keyword>
<dbReference type="EMBL" id="UZAM01010333">
    <property type="protein sequence ID" value="VDP11941.1"/>
    <property type="molecule type" value="Genomic_DNA"/>
</dbReference>
<evidence type="ECO:0000313" key="11">
    <source>
        <dbReference type="EMBL" id="VDP11941.1"/>
    </source>
</evidence>
<reference evidence="13" key="1">
    <citation type="submission" date="2016-06" db="UniProtKB">
        <authorList>
            <consortium name="WormBaseParasite"/>
        </authorList>
    </citation>
    <scope>IDENTIFICATION</scope>
</reference>
<evidence type="ECO:0000256" key="3">
    <source>
        <dbReference type="ARBA" id="ARBA00022701"/>
    </source>
</evidence>
<dbReference type="InterPro" id="IPR036961">
    <property type="entry name" value="Kinesin_motor_dom_sf"/>
</dbReference>
<dbReference type="OrthoDB" id="3176171at2759"/>
<evidence type="ECO:0000259" key="10">
    <source>
        <dbReference type="PROSITE" id="PS50067"/>
    </source>
</evidence>
<keyword evidence="3" id="KW-0493">Microtubule</keyword>
<comment type="caution">
    <text evidence="9">Lacks conserved residue(s) required for the propagation of feature annotation.</text>
</comment>
<keyword evidence="7" id="KW-0505">Motor protein</keyword>
<sequence length="84" mass="9418">MSLAECVRVVVRTRPLNQREVNMGCDTVVDIDQGRAQCVIVNPNDRASLPKLFTFDGAYDSQATTETIYYEIVYPLVEVSTVCE</sequence>
<dbReference type="WBParaSite" id="SBAD_0000738001-mRNA-1">
    <property type="protein sequence ID" value="SBAD_0000738001-mRNA-1"/>
    <property type="gene ID" value="SBAD_0000738001"/>
</dbReference>
<dbReference type="PROSITE" id="PS50067">
    <property type="entry name" value="KINESIN_MOTOR_2"/>
    <property type="match status" value="1"/>
</dbReference>
<comment type="similarity">
    <text evidence="9">Belongs to the TRAFAC class myosin-kinesin ATPase superfamily. Kinesin family.</text>
</comment>
<evidence type="ECO:0000256" key="5">
    <source>
        <dbReference type="ARBA" id="ARBA00022840"/>
    </source>
</evidence>